<dbReference type="RefSeq" id="WP_161028089.1">
    <property type="nucleotide sequence ID" value="NZ_WWCJ01000025.1"/>
</dbReference>
<proteinExistence type="predicted"/>
<gene>
    <name evidence="2" type="ORF">GTP41_23880</name>
</gene>
<keyword evidence="1" id="KW-0812">Transmembrane</keyword>
<evidence type="ECO:0000313" key="3">
    <source>
        <dbReference type="Proteomes" id="UP000448575"/>
    </source>
</evidence>
<comment type="caution">
    <text evidence="2">The sequence shown here is derived from an EMBL/GenBank/DDBJ whole genome shotgun (WGS) entry which is preliminary data.</text>
</comment>
<keyword evidence="1" id="KW-0472">Membrane</keyword>
<keyword evidence="1" id="KW-1133">Transmembrane helix</keyword>
<accession>A0A6N9HN52</accession>
<name>A0A6N9HN52_9BURK</name>
<feature type="transmembrane region" description="Helical" evidence="1">
    <location>
        <begin position="39"/>
        <end position="55"/>
    </location>
</feature>
<protein>
    <submittedName>
        <fullName evidence="2">Uncharacterized protein</fullName>
    </submittedName>
</protein>
<dbReference type="Proteomes" id="UP000448575">
    <property type="component" value="Unassembled WGS sequence"/>
</dbReference>
<dbReference type="EMBL" id="WWCJ01000025">
    <property type="protein sequence ID" value="MYN05141.1"/>
    <property type="molecule type" value="Genomic_DNA"/>
</dbReference>
<dbReference type="AlphaFoldDB" id="A0A6N9HN52"/>
<organism evidence="2 3">
    <name type="scientific">Pseudoduganella guangdongensis</name>
    <dbReference type="NCBI Taxonomy" id="2692179"/>
    <lineage>
        <taxon>Bacteria</taxon>
        <taxon>Pseudomonadati</taxon>
        <taxon>Pseudomonadota</taxon>
        <taxon>Betaproteobacteria</taxon>
        <taxon>Burkholderiales</taxon>
        <taxon>Oxalobacteraceae</taxon>
        <taxon>Telluria group</taxon>
        <taxon>Pseudoduganella</taxon>
    </lineage>
</organism>
<sequence length="197" mass="21354">MKITTAAAIFCLAGMAIGVLTYAANRPDFIPTSELEWPMVATSLLVMFGLAHSFARKPLEKLKDGLEKRNGKTIASTILSFAVAGAFVWFLALEFFSGPLSYLSHMSIAETDAVRTIAVTAASPYSHRRCRNHAVLQLGGDAIWASRLCHISDRETGQLSRGGTIRAHGVFTRYGMQIKSFEVVSSGKGNEAISILE</sequence>
<feature type="transmembrane region" description="Helical" evidence="1">
    <location>
        <begin position="76"/>
        <end position="96"/>
    </location>
</feature>
<keyword evidence="3" id="KW-1185">Reference proteome</keyword>
<evidence type="ECO:0000256" key="1">
    <source>
        <dbReference type="SAM" id="Phobius"/>
    </source>
</evidence>
<reference evidence="2 3" key="1">
    <citation type="submission" date="2019-12" db="EMBL/GenBank/DDBJ databases">
        <title>Novel species isolated from a subtropical stream in China.</title>
        <authorList>
            <person name="Lu H."/>
        </authorList>
    </citation>
    <scope>NUCLEOTIDE SEQUENCE [LARGE SCALE GENOMIC DNA]</scope>
    <source>
        <strain evidence="2 3">DS3</strain>
    </source>
</reference>
<evidence type="ECO:0000313" key="2">
    <source>
        <dbReference type="EMBL" id="MYN05141.1"/>
    </source>
</evidence>